<feature type="signal peptide" evidence="1">
    <location>
        <begin position="1"/>
        <end position="23"/>
    </location>
</feature>
<evidence type="ECO:0000313" key="3">
    <source>
        <dbReference type="Proteomes" id="UP000282832"/>
    </source>
</evidence>
<reference evidence="2 3" key="1">
    <citation type="submission" date="2019-01" db="EMBL/GenBank/DDBJ databases">
        <authorList>
            <person name="Chen W.-M."/>
        </authorList>
    </citation>
    <scope>NUCLEOTIDE SEQUENCE [LARGE SCALE GENOMIC DNA]</scope>
    <source>
        <strain evidence="2 3">FSY-15</strain>
    </source>
</reference>
<evidence type="ECO:0000313" key="2">
    <source>
        <dbReference type="EMBL" id="RVU24147.1"/>
    </source>
</evidence>
<protein>
    <submittedName>
        <fullName evidence="2">Uncharacterized protein</fullName>
    </submittedName>
</protein>
<sequence>MSSKSKILLTLLCIILFQTKELAQTPNFSGTWVLNFEKSAIEDKDKNLTRQIFEIIQSGDDFGLKIFHIYGDKKRKIGFRMLADGRTRRVKLLFKGKLERTEDGLQATMWRNNYLNMVHYKFGANQNELIADETYKGIPKNHHSIWVFDKQVVQ</sequence>
<keyword evidence="1" id="KW-0732">Signal</keyword>
<organism evidence="2 3">
    <name type="scientific">Sandaracinomonas limnophila</name>
    <dbReference type="NCBI Taxonomy" id="1862386"/>
    <lineage>
        <taxon>Bacteria</taxon>
        <taxon>Pseudomonadati</taxon>
        <taxon>Bacteroidota</taxon>
        <taxon>Cytophagia</taxon>
        <taxon>Cytophagales</taxon>
        <taxon>Flectobacillaceae</taxon>
        <taxon>Sandaracinomonas</taxon>
    </lineage>
</organism>
<name>A0A437PPJ8_9BACT</name>
<comment type="caution">
    <text evidence="2">The sequence shown here is derived from an EMBL/GenBank/DDBJ whole genome shotgun (WGS) entry which is preliminary data.</text>
</comment>
<dbReference type="OrthoDB" id="1493541at2"/>
<keyword evidence="3" id="KW-1185">Reference proteome</keyword>
<accession>A0A437PPJ8</accession>
<dbReference type="EMBL" id="SACY01000004">
    <property type="protein sequence ID" value="RVU24147.1"/>
    <property type="molecule type" value="Genomic_DNA"/>
</dbReference>
<dbReference type="AlphaFoldDB" id="A0A437PPJ8"/>
<gene>
    <name evidence="2" type="ORF">EOJ36_09480</name>
</gene>
<evidence type="ECO:0000256" key="1">
    <source>
        <dbReference type="SAM" id="SignalP"/>
    </source>
</evidence>
<dbReference type="Proteomes" id="UP000282832">
    <property type="component" value="Unassembled WGS sequence"/>
</dbReference>
<dbReference type="RefSeq" id="WP_127804739.1">
    <property type="nucleotide sequence ID" value="NZ_SACY01000004.1"/>
</dbReference>
<feature type="chain" id="PRO_5019531806" evidence="1">
    <location>
        <begin position="24"/>
        <end position="154"/>
    </location>
</feature>
<proteinExistence type="predicted"/>